<proteinExistence type="predicted"/>
<evidence type="ECO:0000313" key="2">
    <source>
        <dbReference type="Proteomes" id="UP000621516"/>
    </source>
</evidence>
<dbReference type="SUPFAM" id="SSF52833">
    <property type="entry name" value="Thioredoxin-like"/>
    <property type="match status" value="1"/>
</dbReference>
<sequence>MKSIIKTSLDRSMSYEAYRDLVKRLAEEHSTTGSEQTEGHKDFTKLNDRRMRRWDKTIKIPEVSQKRISKLTQDITWLVIAESWCGDAAHVLPVLKKIADVNPHITYRVVLRDENPELMDAFLTKGARSIPKVIIIDDNTGEVLSAYGPRPSEATTYVQRFIAKNGKLTPEFKEDLQHWYNSDKGQNIVNDVTEILCGLESKVCL</sequence>
<dbReference type="Pfam" id="PF14595">
    <property type="entry name" value="Thioredoxin_9"/>
    <property type="match status" value="1"/>
</dbReference>
<reference evidence="1 2" key="1">
    <citation type="journal article" date="2018" name="J. Microbiol.">
        <title>Aestuariibaculum marinum sp. nov., a marine bacterium isolated from seawater in South Korea.</title>
        <authorList>
            <person name="Choi J."/>
            <person name="Lee D."/>
            <person name="Jang J.H."/>
            <person name="Cha S."/>
            <person name="Seo T."/>
        </authorList>
    </citation>
    <scope>NUCLEOTIDE SEQUENCE [LARGE SCALE GENOMIC DNA]</scope>
    <source>
        <strain evidence="1 2">IP7</strain>
    </source>
</reference>
<dbReference type="EMBL" id="JACVXD010000002">
    <property type="protein sequence ID" value="MBD0823615.1"/>
    <property type="molecule type" value="Genomic_DNA"/>
</dbReference>
<dbReference type="Proteomes" id="UP000621516">
    <property type="component" value="Unassembled WGS sequence"/>
</dbReference>
<protein>
    <submittedName>
        <fullName evidence="1">Thioredoxin family protein</fullName>
    </submittedName>
</protein>
<dbReference type="Gene3D" id="3.40.30.10">
    <property type="entry name" value="Glutaredoxin"/>
    <property type="match status" value="1"/>
</dbReference>
<dbReference type="RefSeq" id="WP_188222910.1">
    <property type="nucleotide sequence ID" value="NZ_JACVXD010000002.1"/>
</dbReference>
<dbReference type="AlphaFoldDB" id="A0A8J6U3M5"/>
<gene>
    <name evidence="1" type="ORF">ICJ85_06230</name>
</gene>
<evidence type="ECO:0000313" key="1">
    <source>
        <dbReference type="EMBL" id="MBD0823615.1"/>
    </source>
</evidence>
<organism evidence="1 2">
    <name type="scientific">Aestuariibaculum marinum</name>
    <dbReference type="NCBI Taxonomy" id="2683592"/>
    <lineage>
        <taxon>Bacteria</taxon>
        <taxon>Pseudomonadati</taxon>
        <taxon>Bacteroidota</taxon>
        <taxon>Flavobacteriia</taxon>
        <taxon>Flavobacteriales</taxon>
        <taxon>Flavobacteriaceae</taxon>
    </lineage>
</organism>
<dbReference type="CDD" id="cd01659">
    <property type="entry name" value="TRX_superfamily"/>
    <property type="match status" value="1"/>
</dbReference>
<name>A0A8J6U3M5_9FLAO</name>
<dbReference type="InterPro" id="IPR036249">
    <property type="entry name" value="Thioredoxin-like_sf"/>
</dbReference>
<keyword evidence="2" id="KW-1185">Reference proteome</keyword>
<comment type="caution">
    <text evidence="1">The sequence shown here is derived from an EMBL/GenBank/DDBJ whole genome shotgun (WGS) entry which is preliminary data.</text>
</comment>
<accession>A0A8J6U3M5</accession>